<evidence type="ECO:0000313" key="2">
    <source>
        <dbReference type="Proteomes" id="UP001497744"/>
    </source>
</evidence>
<proteinExistence type="predicted"/>
<dbReference type="RefSeq" id="XP_067716094.1">
    <property type="nucleotide sequence ID" value="XM_067859993.1"/>
</dbReference>
<dbReference type="AlphaFoldDB" id="A0AAV4LWA2"/>
<keyword evidence="1" id="KW-0436">Ligase</keyword>
<comment type="caution">
    <text evidence="1">The sequence shown here is derived from an EMBL/GenBank/DDBJ whole genome shotgun (WGS) entry which is preliminary data.</text>
</comment>
<keyword evidence="2" id="KW-1185">Reference proteome</keyword>
<gene>
    <name evidence="1" type="ORF">BcabD6B2_34600</name>
</gene>
<organism evidence="1 2">
    <name type="scientific">Babesia caballi</name>
    <dbReference type="NCBI Taxonomy" id="5871"/>
    <lineage>
        <taxon>Eukaryota</taxon>
        <taxon>Sar</taxon>
        <taxon>Alveolata</taxon>
        <taxon>Apicomplexa</taxon>
        <taxon>Aconoidasida</taxon>
        <taxon>Piroplasmida</taxon>
        <taxon>Babesiidae</taxon>
        <taxon>Babesia</taxon>
    </lineage>
</organism>
<sequence length="120" mass="13097">MVSHSCTWGLDFGCNTVAHVTQRGEACRTLLCKVRTTGGTPRVRRTACTTRSGGDADGLPETNEQMVDLSPELLRQQRLQLQTGVLGSLGFDPTQPVRNPVHVQVDGNAVYSFERLRSAL</sequence>
<protein>
    <submittedName>
        <fullName evidence="1">Glutamate-tRNA ligase</fullName>
    </submittedName>
</protein>
<dbReference type="GeneID" id="94195506"/>
<dbReference type="EMBL" id="BPLF01000003">
    <property type="protein sequence ID" value="GIX64025.1"/>
    <property type="molecule type" value="Genomic_DNA"/>
</dbReference>
<accession>A0AAV4LWA2</accession>
<evidence type="ECO:0000313" key="1">
    <source>
        <dbReference type="EMBL" id="GIX64025.1"/>
    </source>
</evidence>
<reference evidence="1 2" key="1">
    <citation type="submission" date="2021-06" db="EMBL/GenBank/DDBJ databases">
        <title>Genome sequence of Babesia caballi.</title>
        <authorList>
            <person name="Yamagishi J."/>
            <person name="Kidaka T."/>
            <person name="Ochi A."/>
        </authorList>
    </citation>
    <scope>NUCLEOTIDE SEQUENCE [LARGE SCALE GENOMIC DNA]</scope>
    <source>
        <strain evidence="1">USDA-D6B2</strain>
    </source>
</reference>
<dbReference type="GO" id="GO:0016874">
    <property type="term" value="F:ligase activity"/>
    <property type="evidence" value="ECO:0007669"/>
    <property type="project" value="UniProtKB-KW"/>
</dbReference>
<dbReference type="Proteomes" id="UP001497744">
    <property type="component" value="Unassembled WGS sequence"/>
</dbReference>
<name>A0AAV4LWA2_BABCB</name>